<gene>
    <name evidence="1" type="ORF">CVT26_006292</name>
</gene>
<evidence type="ECO:0000313" key="2">
    <source>
        <dbReference type="Proteomes" id="UP000284706"/>
    </source>
</evidence>
<dbReference type="Proteomes" id="UP000284706">
    <property type="component" value="Unassembled WGS sequence"/>
</dbReference>
<organism evidence="1 2">
    <name type="scientific">Gymnopilus dilepis</name>
    <dbReference type="NCBI Taxonomy" id="231916"/>
    <lineage>
        <taxon>Eukaryota</taxon>
        <taxon>Fungi</taxon>
        <taxon>Dikarya</taxon>
        <taxon>Basidiomycota</taxon>
        <taxon>Agaricomycotina</taxon>
        <taxon>Agaricomycetes</taxon>
        <taxon>Agaricomycetidae</taxon>
        <taxon>Agaricales</taxon>
        <taxon>Agaricineae</taxon>
        <taxon>Hymenogastraceae</taxon>
        <taxon>Gymnopilus</taxon>
    </lineage>
</organism>
<evidence type="ECO:0000313" key="1">
    <source>
        <dbReference type="EMBL" id="PPQ96563.1"/>
    </source>
</evidence>
<name>A0A409Y0T6_9AGAR</name>
<sequence>MSALFSLYLLLRPAELPLDLLCEVTLSFAIMASLGLPSVLAELCRVIHPVSIPQTDQPATDFIRRFYTIMPPIEYPRPPDRFPYGKVDRYGVERSARGDAIFESHIIPEQQLQGTDALVIAELFYPPRVPGLKRDEDIGPCDDGSFLPLSCFITSANSDWIPHLGCVGTSVQLREDGRYGPHDFSLWPQWYFDGTWYMPFVMKKPSDHDLPTHKYRLLWYDLRQEDFAKEPGSISDIGMIREDLRQELVDLKVAINQRVLDFMRDNGFGTESKECRELLHSNTGQRFANIALQCAPQTYLMTLLTLTTFQRHALETLACLDYFEKWKAIELSVNGDLAPVDQSIMGCITSDPILAQKFYEMGVPYWLVRPISAFSKRMQIVHQRSMDKPSMVMKVLKGMKIVWDGPPSAVRNRACQTLRLSNIDIGHSAWGLHPGELPPRERPGELDIFLCIRLTQLSALDASSHFSSTMPPRVSEPSALPSRFGSPFIPSRRSEKYRQVSKDKFVEPKSPYAPEASPFWVQALQTVDYDPRKIWDHPNLELMRGYPVPDPFILCGGGGRAELYLLAWLMFRSTCLSNSYEKGEAIETAITKNGIAKPTSQDWRNFLFSLGVAFGLKREDNGQRPAKKLRTELNFRKLFGYDIPEQCRPPEDIYWQRKLVLSARSIAAGKLTVEKKIWREVVWDLYENNFRVELLALDCCIFPRKLMPEVDASARDEMVLSVFPEQSVFVYSKRTRLYHGLAGIEWQDRQEYVEAFRKLLSDWPGKEALALKQMRVDNNERSVIAVERLAYPFYCKTFFEFLGRAPTTPHRFPGDPGLN</sequence>
<dbReference type="InParanoid" id="A0A409Y0T6"/>
<dbReference type="AlphaFoldDB" id="A0A409Y0T6"/>
<dbReference type="OrthoDB" id="2634326at2759"/>
<proteinExistence type="predicted"/>
<protein>
    <submittedName>
        <fullName evidence="1">Uncharacterized protein</fullName>
    </submittedName>
</protein>
<comment type="caution">
    <text evidence="1">The sequence shown here is derived from an EMBL/GenBank/DDBJ whole genome shotgun (WGS) entry which is preliminary data.</text>
</comment>
<accession>A0A409Y0T6</accession>
<keyword evidence="2" id="KW-1185">Reference proteome</keyword>
<dbReference type="EMBL" id="NHYE01001353">
    <property type="protein sequence ID" value="PPQ96563.1"/>
    <property type="molecule type" value="Genomic_DNA"/>
</dbReference>
<reference evidence="1 2" key="1">
    <citation type="journal article" date="2018" name="Evol. Lett.">
        <title>Horizontal gene cluster transfer increased hallucinogenic mushroom diversity.</title>
        <authorList>
            <person name="Reynolds H.T."/>
            <person name="Vijayakumar V."/>
            <person name="Gluck-Thaler E."/>
            <person name="Korotkin H.B."/>
            <person name="Matheny P.B."/>
            <person name="Slot J.C."/>
        </authorList>
    </citation>
    <scope>NUCLEOTIDE SEQUENCE [LARGE SCALE GENOMIC DNA]</scope>
    <source>
        <strain evidence="1 2">SRW20</strain>
    </source>
</reference>